<name>A0A837I744_9BACT</name>
<evidence type="ECO:0000313" key="2">
    <source>
        <dbReference type="EMBL" id="KKT36890.1"/>
    </source>
</evidence>
<organism evidence="2 3">
    <name type="scientific">Candidatus Nomurabacteria bacterium GW2011_GWB1_44_12</name>
    <dbReference type="NCBI Taxonomy" id="1618748"/>
    <lineage>
        <taxon>Bacteria</taxon>
        <taxon>Candidatus Nomuraibacteriota</taxon>
    </lineage>
</organism>
<dbReference type="AlphaFoldDB" id="A0A837I744"/>
<proteinExistence type="predicted"/>
<feature type="transmembrane region" description="Helical" evidence="1">
    <location>
        <begin position="40"/>
        <end position="62"/>
    </location>
</feature>
<sequence length="203" mass="22325">MKQLTINKMQDIRIFAKRKSSVNGQWSNVNGSSGFTLVEMIIYIAFFAMLSVLAINATIMVMKSFYTLRINQSISQSATTALERMSREIRNAYNIDTANSTLGTSPGRLTLMTKDDLGALTTVEFYNTAGNQVNMKVGGVDQGSLMTKTVTATNLVFHSMNNGTATTTNSKAVKIEMTLTDNRSGISKTVKYYDTIVLRGSMH</sequence>
<evidence type="ECO:0000313" key="3">
    <source>
        <dbReference type="Proteomes" id="UP000033815"/>
    </source>
</evidence>
<comment type="caution">
    <text evidence="2">The sequence shown here is derived from an EMBL/GenBank/DDBJ whole genome shotgun (WGS) entry which is preliminary data.</text>
</comment>
<keyword evidence="1" id="KW-0472">Membrane</keyword>
<keyword evidence="1" id="KW-1133">Transmembrane helix</keyword>
<protein>
    <recommendedName>
        <fullName evidence="4">Prepilin-type N-terminal cleavage/methylation domain-containing protein</fullName>
    </recommendedName>
</protein>
<reference evidence="2 3" key="1">
    <citation type="journal article" date="2015" name="Nature">
        <title>rRNA introns, odd ribosomes, and small enigmatic genomes across a large radiation of phyla.</title>
        <authorList>
            <person name="Brown C.T."/>
            <person name="Hug L.A."/>
            <person name="Thomas B.C."/>
            <person name="Sharon I."/>
            <person name="Castelle C.J."/>
            <person name="Singh A."/>
            <person name="Wilkins M.J."/>
            <person name="Williams K.H."/>
            <person name="Banfield J.F."/>
        </authorList>
    </citation>
    <scope>NUCLEOTIDE SEQUENCE [LARGE SCALE GENOMIC DNA]</scope>
</reference>
<evidence type="ECO:0008006" key="4">
    <source>
        <dbReference type="Google" id="ProtNLM"/>
    </source>
</evidence>
<evidence type="ECO:0000256" key="1">
    <source>
        <dbReference type="SAM" id="Phobius"/>
    </source>
</evidence>
<keyword evidence="1" id="KW-0812">Transmembrane</keyword>
<dbReference type="Proteomes" id="UP000033815">
    <property type="component" value="Unassembled WGS sequence"/>
</dbReference>
<gene>
    <name evidence="2" type="ORF">UW25_C0004G0218</name>
</gene>
<accession>A0A837I744</accession>
<dbReference type="EMBL" id="LCHP01000004">
    <property type="protein sequence ID" value="KKT36890.1"/>
    <property type="molecule type" value="Genomic_DNA"/>
</dbReference>